<dbReference type="AlphaFoldDB" id="A0A0V0Z232"/>
<accession>A0A0V0Z232</accession>
<gene>
    <name evidence="1" type="ORF">T03_16002</name>
</gene>
<sequence>MRAGVPCVLFGCWFSPWEPRGYRLIHIVVPPEPCAQSNGHLRACTSVFVRPC</sequence>
<dbReference type="Proteomes" id="UP000054653">
    <property type="component" value="Unassembled WGS sequence"/>
</dbReference>
<keyword evidence="2" id="KW-1185">Reference proteome</keyword>
<name>A0A0V0Z232_TRIBR</name>
<proteinExistence type="predicted"/>
<reference evidence="1 2" key="1">
    <citation type="submission" date="2015-01" db="EMBL/GenBank/DDBJ databases">
        <title>Evolution of Trichinella species and genotypes.</title>
        <authorList>
            <person name="Korhonen P.K."/>
            <person name="Edoardo P."/>
            <person name="Giuseppe L.R."/>
            <person name="Gasser R.B."/>
        </authorList>
    </citation>
    <scope>NUCLEOTIDE SEQUENCE [LARGE SCALE GENOMIC DNA]</scope>
    <source>
        <strain evidence="1">ISS120</strain>
    </source>
</reference>
<protein>
    <submittedName>
        <fullName evidence="1">Uncharacterized protein</fullName>
    </submittedName>
</protein>
<dbReference type="EMBL" id="JYDI01004457">
    <property type="protein sequence ID" value="KRY06476.1"/>
    <property type="molecule type" value="Genomic_DNA"/>
</dbReference>
<comment type="caution">
    <text evidence="1">The sequence shown here is derived from an EMBL/GenBank/DDBJ whole genome shotgun (WGS) entry which is preliminary data.</text>
</comment>
<evidence type="ECO:0000313" key="2">
    <source>
        <dbReference type="Proteomes" id="UP000054653"/>
    </source>
</evidence>
<evidence type="ECO:0000313" key="1">
    <source>
        <dbReference type="EMBL" id="KRY06476.1"/>
    </source>
</evidence>
<organism evidence="1 2">
    <name type="scientific">Trichinella britovi</name>
    <name type="common">Parasitic roundworm</name>
    <dbReference type="NCBI Taxonomy" id="45882"/>
    <lineage>
        <taxon>Eukaryota</taxon>
        <taxon>Metazoa</taxon>
        <taxon>Ecdysozoa</taxon>
        <taxon>Nematoda</taxon>
        <taxon>Enoplea</taxon>
        <taxon>Dorylaimia</taxon>
        <taxon>Trichinellida</taxon>
        <taxon>Trichinellidae</taxon>
        <taxon>Trichinella</taxon>
    </lineage>
</organism>